<evidence type="ECO:0000256" key="6">
    <source>
        <dbReference type="SAM" id="Coils"/>
    </source>
</evidence>
<keyword evidence="4" id="KW-0342">GTP-binding</keyword>
<dbReference type="EMBL" id="JAUSWA010000001">
    <property type="protein sequence ID" value="MDQ0491931.1"/>
    <property type="molecule type" value="Genomic_DNA"/>
</dbReference>
<dbReference type="Proteomes" id="UP001242811">
    <property type="component" value="Unassembled WGS sequence"/>
</dbReference>
<comment type="caution">
    <text evidence="8">The sequence shown here is derived from an EMBL/GenBank/DDBJ whole genome shotgun (WGS) entry which is preliminary data.</text>
</comment>
<evidence type="ECO:0000256" key="5">
    <source>
        <dbReference type="ARBA" id="ARBA00023136"/>
    </source>
</evidence>
<name>A0ABU0KR74_9BACL</name>
<dbReference type="InterPro" id="IPR045063">
    <property type="entry name" value="Dynamin_N"/>
</dbReference>
<feature type="domain" description="Dynamin N-terminal" evidence="7">
    <location>
        <begin position="60"/>
        <end position="216"/>
    </location>
</feature>
<keyword evidence="2" id="KW-0547">Nucleotide-binding</keyword>
<dbReference type="Pfam" id="PF00350">
    <property type="entry name" value="Dynamin_N"/>
    <property type="match status" value="2"/>
</dbReference>
<evidence type="ECO:0000259" key="7">
    <source>
        <dbReference type="Pfam" id="PF00350"/>
    </source>
</evidence>
<sequence length="1236" mass="137381">MLKRQGVEPQLMMQTITGDIGKWSDTIEQIRDTLHKAGNRSGANALTDLLEKANAEELTIAFCGHFSAGKSSLINSLCGKTVLPSGPVPTSANVVSIRHGHSRALIHPVTSLENPEQEIMETSLAELAEYCKNGGAYESIQVWEDIPMLSGGGVLLDTPGVDSTDQGHALATHSALHWADIVFYVMDYNHVQSENNLSFAKSLSDWGKPLYLIINQIDKHRERELSFTHYRNEVETSFHAWQVHYTDILFTSLKEPNHPWNQWQQLPSLIQQLLKRKTELLAYSLISSMHHLVEQHVEDVRAAEEEELNTLLQEAGGKEAISRLELEQKALQQEDEQWRILPEQEHKRLRQELDRLLEQVHLTPAELREAAGEYLESRKPGFKMGLLFAGGKTEREKEHRLERLTRMLTDQVEGQLLPHVRELLRTWGEGHGLWSAAMEQELDGIRPVTNRELIEQTVKETALSPEYTLNYCKDLRAAVTADCRRKALALADRLLAQLALQAEDRRAALASTRHALLAQADAASRYSARMRASTAQANALRSLLPQAVAPGTLPRVAALKAGAAAVSPMASVAPKDPMRPAIAGTRAGSALPQASMAAAQPAAGGRRTRLDAAAARLKTAAALINPYPAMQATVRDLHARAAALEGGRFTLALFGAFSAGKSSFANALLGEAVLPVSPHPTTAAINRIMAPEAPERHATADVHMKSVDALRDDLKYSFRLLGLGEPEAIGWQEAVRELSPEGIHPAGRPHYSFLKAAAAGWEEAENLLGQQLQVNLGQYRDFVASEHKSCFVERIDLYYDCALTRQGIVLVDTPGADSVNARHTGVTFNYMKHADALVFITYYNHAFTQGDRQFLNQLGRVKETLALDQTFFIVNASDLASSEEELQSVTRHVQEQLQTNGIRKPRIYPLSSMLALEAAEQGEPSLRAASRFEGFEKDFSDFAADELAGLSIASAMQELGRLRNRIEQHAADARFGVEERALRLERLQGIRSELEQLLQNLSDSSGAAVLLGETDELLYHVRQRLAYRIGEFMSEAFHPSVLREGAGDLRSAFASCGRELMRLFELELSQELLATTLRLEKTGKSLVGKAIQGCAEEMNQRLTGLDCTAPEAREWSVPELIEISLQDSVLWKEYWNTFKNPKLFFEGAGRVNLQSSLEPILREKIGEAVEVQGERMSSFYVKLMQEEQTWQTAQLREQMLETLDGMEHALAGDEQPQVWEELASRIAELEQEETLT</sequence>
<keyword evidence="5" id="KW-0472">Membrane</keyword>
<dbReference type="PANTHER" id="PTHR10465:SF0">
    <property type="entry name" value="SARCALUMENIN"/>
    <property type="match status" value="1"/>
</dbReference>
<comment type="subcellular location">
    <subcellularLocation>
        <location evidence="1">Membrane</location>
    </subcellularLocation>
</comment>
<evidence type="ECO:0000256" key="4">
    <source>
        <dbReference type="ARBA" id="ARBA00023134"/>
    </source>
</evidence>
<dbReference type="PANTHER" id="PTHR10465">
    <property type="entry name" value="TRANSMEMBRANE GTPASE FZO1"/>
    <property type="match status" value="1"/>
</dbReference>
<dbReference type="InterPro" id="IPR027094">
    <property type="entry name" value="Mitofusin_fam"/>
</dbReference>
<dbReference type="SUPFAM" id="SSF52540">
    <property type="entry name" value="P-loop containing nucleoside triphosphate hydrolases"/>
    <property type="match status" value="2"/>
</dbReference>
<accession>A0ABU0KR74</accession>
<dbReference type="Gene3D" id="3.40.50.300">
    <property type="entry name" value="P-loop containing nucleotide triphosphate hydrolases"/>
    <property type="match status" value="2"/>
</dbReference>
<evidence type="ECO:0000313" key="8">
    <source>
        <dbReference type="EMBL" id="MDQ0491931.1"/>
    </source>
</evidence>
<keyword evidence="9" id="KW-1185">Reference proteome</keyword>
<evidence type="ECO:0000256" key="2">
    <source>
        <dbReference type="ARBA" id="ARBA00022741"/>
    </source>
</evidence>
<keyword evidence="3" id="KW-0378">Hydrolase</keyword>
<evidence type="ECO:0000256" key="3">
    <source>
        <dbReference type="ARBA" id="ARBA00022801"/>
    </source>
</evidence>
<evidence type="ECO:0000313" key="9">
    <source>
        <dbReference type="Proteomes" id="UP001242811"/>
    </source>
</evidence>
<gene>
    <name evidence="8" type="ORF">QOZ95_000078</name>
</gene>
<protein>
    <submittedName>
        <fullName evidence="8">GTPase Era involved in 16S rRNA processing</fullName>
    </submittedName>
</protein>
<proteinExistence type="predicted"/>
<feature type="domain" description="Dynamin N-terminal" evidence="7">
    <location>
        <begin position="652"/>
        <end position="875"/>
    </location>
</feature>
<keyword evidence="6" id="KW-0175">Coiled coil</keyword>
<dbReference type="CDD" id="cd09912">
    <property type="entry name" value="DLP_2"/>
    <property type="match status" value="2"/>
</dbReference>
<organism evidence="8 9">
    <name type="scientific">Paenibacillus brasilensis</name>
    <dbReference type="NCBI Taxonomy" id="128574"/>
    <lineage>
        <taxon>Bacteria</taxon>
        <taxon>Bacillati</taxon>
        <taxon>Bacillota</taxon>
        <taxon>Bacilli</taxon>
        <taxon>Bacillales</taxon>
        <taxon>Paenibacillaceae</taxon>
        <taxon>Paenibacillus</taxon>
    </lineage>
</organism>
<reference evidence="8 9" key="1">
    <citation type="submission" date="2023-07" db="EMBL/GenBank/DDBJ databases">
        <title>Genomic Encyclopedia of Type Strains, Phase IV (KMG-IV): sequencing the most valuable type-strain genomes for metagenomic binning, comparative biology and taxonomic classification.</title>
        <authorList>
            <person name="Goeker M."/>
        </authorList>
    </citation>
    <scope>NUCLEOTIDE SEQUENCE [LARGE SCALE GENOMIC DNA]</scope>
    <source>
        <strain evidence="8 9">DSM 14914</strain>
    </source>
</reference>
<dbReference type="InterPro" id="IPR027417">
    <property type="entry name" value="P-loop_NTPase"/>
</dbReference>
<feature type="coiled-coil region" evidence="6">
    <location>
        <begin position="952"/>
        <end position="1004"/>
    </location>
</feature>
<evidence type="ECO:0000256" key="1">
    <source>
        <dbReference type="ARBA" id="ARBA00004370"/>
    </source>
</evidence>